<accession>A0ABZ2J9G4</accession>
<dbReference type="InterPro" id="IPR023393">
    <property type="entry name" value="START-like_dom_sf"/>
</dbReference>
<comment type="similarity">
    <text evidence="1">Belongs to the AHA1 family.</text>
</comment>
<dbReference type="InterPro" id="IPR013538">
    <property type="entry name" value="ASHA1/2-like_C"/>
</dbReference>
<dbReference type="Gene3D" id="3.30.530.20">
    <property type="match status" value="1"/>
</dbReference>
<proteinExistence type="inferred from homology"/>
<evidence type="ECO:0000313" key="3">
    <source>
        <dbReference type="EMBL" id="WWX25035.1"/>
    </source>
</evidence>
<evidence type="ECO:0000256" key="1">
    <source>
        <dbReference type="ARBA" id="ARBA00006817"/>
    </source>
</evidence>
<sequence>MSGKTIVQLAVFEFGVRKVFQALTDSEQHSAFTGDRAEINAKPGGCFSAYGGYITGTFRKIVPGKLIVQDWRAADWPEGVSSLVTIELQEKRGATTLMLTQEGVPEEFAEAIAQGWHDFYWDRLRDYLEKP</sequence>
<organism evidence="3 4">
    <name type="scientific">Candidatus Dehalogenimonas loeffleri</name>
    <dbReference type="NCBI Taxonomy" id="3127115"/>
    <lineage>
        <taxon>Bacteria</taxon>
        <taxon>Bacillati</taxon>
        <taxon>Chloroflexota</taxon>
        <taxon>Dehalococcoidia</taxon>
        <taxon>Dehalococcoidales</taxon>
        <taxon>Dehalococcoidaceae</taxon>
        <taxon>Dehalogenimonas</taxon>
    </lineage>
</organism>
<evidence type="ECO:0000259" key="2">
    <source>
        <dbReference type="Pfam" id="PF08327"/>
    </source>
</evidence>
<gene>
    <name evidence="3" type="ORF">V8247_07175</name>
</gene>
<dbReference type="Pfam" id="PF08327">
    <property type="entry name" value="AHSA1"/>
    <property type="match status" value="1"/>
</dbReference>
<keyword evidence="4" id="KW-1185">Reference proteome</keyword>
<feature type="domain" description="Activator of Hsp90 ATPase homologue 1/2-like C-terminal" evidence="2">
    <location>
        <begin position="17"/>
        <end position="129"/>
    </location>
</feature>
<dbReference type="SUPFAM" id="SSF55961">
    <property type="entry name" value="Bet v1-like"/>
    <property type="match status" value="1"/>
</dbReference>
<reference evidence="3 4" key="1">
    <citation type="submission" date="2024-03" db="EMBL/GenBank/DDBJ databases">
        <title>A Dehalogenimonas Isolated from Estuarine Sediments Dihaloeliminates Chlorinated Alkanes.</title>
        <authorList>
            <person name="Yang Y."/>
            <person name="Wang H."/>
        </authorList>
    </citation>
    <scope>NUCLEOTIDE SEQUENCE [LARGE SCALE GENOMIC DNA]</scope>
    <source>
        <strain evidence="3 4">W</strain>
    </source>
</reference>
<dbReference type="EMBL" id="CP146612">
    <property type="protein sequence ID" value="WWX25035.1"/>
    <property type="molecule type" value="Genomic_DNA"/>
</dbReference>
<protein>
    <submittedName>
        <fullName evidence="3">SRPBCC domain-containing protein</fullName>
    </submittedName>
</protein>
<evidence type="ECO:0000313" key="4">
    <source>
        <dbReference type="Proteomes" id="UP001375370"/>
    </source>
</evidence>
<dbReference type="RefSeq" id="WP_338737168.1">
    <property type="nucleotide sequence ID" value="NZ_CP146612.1"/>
</dbReference>
<name>A0ABZ2J9G4_9CHLR</name>
<dbReference type="Proteomes" id="UP001375370">
    <property type="component" value="Chromosome"/>
</dbReference>